<dbReference type="EMBL" id="SJPM01000034">
    <property type="protein sequence ID" value="TWT86405.1"/>
    <property type="molecule type" value="Genomic_DNA"/>
</dbReference>
<dbReference type="SUPFAM" id="SSF50156">
    <property type="entry name" value="PDZ domain-like"/>
    <property type="match status" value="1"/>
</dbReference>
<gene>
    <name evidence="4" type="ORF">Pla100_60760</name>
</gene>
<evidence type="ECO:0000259" key="3">
    <source>
        <dbReference type="PROSITE" id="PS50106"/>
    </source>
</evidence>
<dbReference type="Gene3D" id="2.115.10.20">
    <property type="entry name" value="Glycosyl hydrolase domain, family 43"/>
    <property type="match status" value="1"/>
</dbReference>
<evidence type="ECO:0000313" key="5">
    <source>
        <dbReference type="Proteomes" id="UP000316213"/>
    </source>
</evidence>
<dbReference type="SUPFAM" id="SSF75005">
    <property type="entry name" value="Arabinanase/levansucrase/invertase"/>
    <property type="match status" value="1"/>
</dbReference>
<dbReference type="InterPro" id="IPR036034">
    <property type="entry name" value="PDZ_sf"/>
</dbReference>
<dbReference type="InterPro" id="IPR039448">
    <property type="entry name" value="Beta_helix"/>
</dbReference>
<protein>
    <submittedName>
        <fullName evidence="4">Alpha/beta hydrolase family protein</fullName>
    </submittedName>
</protein>
<dbReference type="InterPro" id="IPR006626">
    <property type="entry name" value="PbH1"/>
</dbReference>
<feature type="chain" id="PRO_5023088878" evidence="2">
    <location>
        <begin position="22"/>
        <end position="1772"/>
    </location>
</feature>
<dbReference type="SUPFAM" id="SSF53474">
    <property type="entry name" value="alpha/beta-Hydrolases"/>
    <property type="match status" value="1"/>
</dbReference>
<dbReference type="GO" id="GO:0016787">
    <property type="term" value="F:hydrolase activity"/>
    <property type="evidence" value="ECO:0007669"/>
    <property type="project" value="UniProtKB-KW"/>
</dbReference>
<feature type="signal peptide" evidence="2">
    <location>
        <begin position="1"/>
        <end position="21"/>
    </location>
</feature>
<dbReference type="PANTHER" id="PTHR36453:SF1">
    <property type="entry name" value="RIGHT HANDED BETA HELIX DOMAIN-CONTAINING PROTEIN"/>
    <property type="match status" value="1"/>
</dbReference>
<dbReference type="InterPro" id="IPR001478">
    <property type="entry name" value="PDZ"/>
</dbReference>
<dbReference type="SUPFAM" id="SSF51126">
    <property type="entry name" value="Pectin lyase-like"/>
    <property type="match status" value="1"/>
</dbReference>
<evidence type="ECO:0000313" key="4">
    <source>
        <dbReference type="EMBL" id="TWT86405.1"/>
    </source>
</evidence>
<dbReference type="InterPro" id="IPR023296">
    <property type="entry name" value="Glyco_hydro_beta-prop_sf"/>
</dbReference>
<organism evidence="4 5">
    <name type="scientific">Neorhodopirellula pilleata</name>
    <dbReference type="NCBI Taxonomy" id="2714738"/>
    <lineage>
        <taxon>Bacteria</taxon>
        <taxon>Pseudomonadati</taxon>
        <taxon>Planctomycetota</taxon>
        <taxon>Planctomycetia</taxon>
        <taxon>Pirellulales</taxon>
        <taxon>Pirellulaceae</taxon>
        <taxon>Neorhodopirellula</taxon>
    </lineage>
</organism>
<keyword evidence="2" id="KW-0732">Signal</keyword>
<sequence precursor="true">MKLKKSMIVQTLICLITACLACCHCEAADIYVNPAGDDSQPGTSTAPVATLAQAQQLARNIAGQELITVHVADGTYYLPSTLVFSSADSGTEAAPIVYRAENEGGAVLSGGSRLQLTWKPYRDGIYSASTPEDIEIDQLFVEGRNQRMARYPNYDATKPTAAYQGFSADAFSKQRAANWSDPTGGYIHAMHLAGWGGYHYRITGKDAGGVVTYEGGWQNNRRMGMHKDHRMVENIFEELDAPGEWFHDAKTSMLYYKPEPATDLSKVNVEVVRLRHLVEFQGSGKSPVRFIALQGFTVRHAARTFMDCKEQLLRSDWAIYRGGAFMLTGTEDVSILDCEFDQVGGNAVFVNNYNRRVLVKGCHIHDTGASGVCFVGDPDAVRNPLFEYGQKNNLATIDRTPGPKTNNYPAQSAVEDCLIHGIGRVERQPAGVQIEMASEITVRDCSVYDTARAGINIGDGAWGGHLIERCDVFDTVLETHDHGSFNSWGRDRYWRSDHLTASQKAVDAEPNLPFLDAMKTTVIRDSRWRCDHGWDIDLDDGSSNYDIYNNLLLNTGLKLREGFRRHAWNNVMPVGALHPHVWFQRSKDQVHTNIMSARHRTARMNEPYTDGTMVDRNLYDSQDVGILEYAAKLGWDANSVLREPMYVDPANGDFRVKEGSPALKLGFKNFPMDLFGVKKPSLKAIAKTPEIPSLDQSARQSPGRSGARAGATPLKMVWLGATLKDLKGEEFSAYGVSKETGGIALADVPIATAADNAGLKKGDLIQAINGKSVANIERLFQALLSLETRRVSERHTLKAIRNQQPIELTAKPESTVVIETATNPNNFSKLPVPAATQQKIVANQNTNNDPLSTLTDGKLDRGFGPVFSNTIFNGAYKLDLGGVKPVMAVTSWSFNQGNTRAAQKLTIYASDSEKDPGWNLDNFTPLGTIYTGENESPFLAASLRGVNNNTLGNFRWIVWSVTPVSELGGGENTAFQELAVDTAGAVRRPSKADENASQSGPTALKGHRTKDSRPEFPGVKTNFRGYDRYDRIKTSAGHFSVVCPKESAPGKPWLWRSMFWEAIKKVSDADLKLVDEGYHIVLAHGDVAGHPSGNASIDAAYQLLTTEYGFSKKCANMSSMSRGTLSLFRWASANPEKVDSIYVDNGVCNVLSWPAGKLVPGSGSKASGAPDSWEDFKRKFGYATDEEAVKTKESPIDQLEPLAKAGVPILMVCGNKDTAVPYEENDAIMEQRYKALGGSITVIVEDKGHSHGMNDPTPVLNFIRKHTSASKKQTTAAFNGQTWIIDSQEDWQAATADQSNLDFKDGLATPTATEATFCSVLITSDKKRSAKSLTIAQSPVWHNWEPIPNLGPSNLGDAPVMLTVGRGNYWIFGRYGGSEKKKGFKSEASELEGFDVPLTTTPFPNQYDAPGGLKKGLGGYHAWQSRDMINWVHHGPVSEAFSSWVTTAEYVDGKLFLYYDYPNDQDPHLYIDDDLTDGLPGKNMGMAFNDPSHGSDCAFIRDLNGNFHVIYEDWSPIDASTHSWDSPLAGHAVSSDGIGNFKILPPAVDFRTRPTGKFAEYPHPHWHATDPKKYPGKSAPVDVPQHRIKKGDVRAFAKYEVHEPEQNAFGDWASICIGGQYYLFADYHPANRGIRVGWFTSSSLDKPFTFCGEIGKGHPDPDVMFAEGRFYLATQMSTDYVSPGPWVETVKARVGVDTDKDSKIDHWTDWTELKESYDYIKSFSKQIAKTPAELNLSMLPAGYGFQLEVRLTDSTENESKPIIERMSLSFAQ</sequence>
<feature type="region of interest" description="Disordered" evidence="1">
    <location>
        <begin position="986"/>
        <end position="1019"/>
    </location>
</feature>
<dbReference type="Gene3D" id="3.40.50.1820">
    <property type="entry name" value="alpha/beta hydrolase"/>
    <property type="match status" value="1"/>
</dbReference>
<comment type="caution">
    <text evidence="4">The sequence shown here is derived from an EMBL/GenBank/DDBJ whole genome shotgun (WGS) entry which is preliminary data.</text>
</comment>
<dbReference type="InterPro" id="IPR029058">
    <property type="entry name" value="AB_hydrolase_fold"/>
</dbReference>
<proteinExistence type="predicted"/>
<dbReference type="Gene3D" id="2.30.42.10">
    <property type="match status" value="1"/>
</dbReference>
<dbReference type="PROSITE" id="PS51257">
    <property type="entry name" value="PROKAR_LIPOPROTEIN"/>
    <property type="match status" value="1"/>
</dbReference>
<dbReference type="Proteomes" id="UP000316213">
    <property type="component" value="Unassembled WGS sequence"/>
</dbReference>
<dbReference type="SMART" id="SM00710">
    <property type="entry name" value="PbH1"/>
    <property type="match status" value="4"/>
</dbReference>
<feature type="domain" description="PDZ" evidence="3">
    <location>
        <begin position="722"/>
        <end position="803"/>
    </location>
</feature>
<name>A0A5C5ZH13_9BACT</name>
<dbReference type="InterPro" id="IPR012334">
    <property type="entry name" value="Pectin_lyas_fold"/>
</dbReference>
<reference evidence="4 5" key="1">
    <citation type="submission" date="2019-02" db="EMBL/GenBank/DDBJ databases">
        <title>Deep-cultivation of Planctomycetes and their phenomic and genomic characterization uncovers novel biology.</title>
        <authorList>
            <person name="Wiegand S."/>
            <person name="Jogler M."/>
            <person name="Boedeker C."/>
            <person name="Pinto D."/>
            <person name="Vollmers J."/>
            <person name="Rivas-Marin E."/>
            <person name="Kohn T."/>
            <person name="Peeters S.H."/>
            <person name="Heuer A."/>
            <person name="Rast P."/>
            <person name="Oberbeckmann S."/>
            <person name="Bunk B."/>
            <person name="Jeske O."/>
            <person name="Meyerdierks A."/>
            <person name="Storesund J.E."/>
            <person name="Kallscheuer N."/>
            <person name="Luecker S."/>
            <person name="Lage O.M."/>
            <person name="Pohl T."/>
            <person name="Merkel B.J."/>
            <person name="Hornburger P."/>
            <person name="Mueller R.-W."/>
            <person name="Bruemmer F."/>
            <person name="Labrenz M."/>
            <person name="Spormann A.M."/>
            <person name="Op Den Camp H."/>
            <person name="Overmann J."/>
            <person name="Amann R."/>
            <person name="Jetten M.S.M."/>
            <person name="Mascher T."/>
            <person name="Medema M.H."/>
            <person name="Devos D.P."/>
            <person name="Kaster A.-K."/>
            <person name="Ovreas L."/>
            <person name="Rohde M."/>
            <person name="Galperin M.Y."/>
            <person name="Jogler C."/>
        </authorList>
    </citation>
    <scope>NUCLEOTIDE SEQUENCE [LARGE SCALE GENOMIC DNA]</scope>
    <source>
        <strain evidence="4 5">Pla100</strain>
    </source>
</reference>
<evidence type="ECO:0000256" key="2">
    <source>
        <dbReference type="SAM" id="SignalP"/>
    </source>
</evidence>
<dbReference type="Pfam" id="PF00595">
    <property type="entry name" value="PDZ"/>
    <property type="match status" value="1"/>
</dbReference>
<dbReference type="Gene3D" id="2.160.20.10">
    <property type="entry name" value="Single-stranded right-handed beta-helix, Pectin lyase-like"/>
    <property type="match status" value="2"/>
</dbReference>
<keyword evidence="4" id="KW-0378">Hydrolase</keyword>
<evidence type="ECO:0000256" key="1">
    <source>
        <dbReference type="SAM" id="MobiDB-lite"/>
    </source>
</evidence>
<dbReference type="InterPro" id="IPR011050">
    <property type="entry name" value="Pectin_lyase_fold/virulence"/>
</dbReference>
<keyword evidence="5" id="KW-1185">Reference proteome</keyword>
<dbReference type="PROSITE" id="PS50106">
    <property type="entry name" value="PDZ"/>
    <property type="match status" value="1"/>
</dbReference>
<accession>A0A5C5ZH13</accession>
<dbReference type="SMART" id="SM00228">
    <property type="entry name" value="PDZ"/>
    <property type="match status" value="1"/>
</dbReference>
<dbReference type="PANTHER" id="PTHR36453">
    <property type="entry name" value="SECRETED PROTEIN-RELATED"/>
    <property type="match status" value="1"/>
</dbReference>
<dbReference type="Pfam" id="PF13229">
    <property type="entry name" value="Beta_helix"/>
    <property type="match status" value="1"/>
</dbReference>